<gene>
    <name evidence="9" type="primary">bla</name>
    <name evidence="9" type="ORF">ACFPN2_35695</name>
</gene>
<dbReference type="NCBIfam" id="NF033103">
    <property type="entry name" value="bla_class_A"/>
    <property type="match status" value="1"/>
</dbReference>
<dbReference type="InterPro" id="IPR012338">
    <property type="entry name" value="Beta-lactam/transpept-like"/>
</dbReference>
<evidence type="ECO:0000256" key="3">
    <source>
        <dbReference type="ARBA" id="ARBA00012865"/>
    </source>
</evidence>
<evidence type="ECO:0000313" key="9">
    <source>
        <dbReference type="EMBL" id="MFC4314465.1"/>
    </source>
</evidence>
<comment type="similarity">
    <text evidence="2 6">Belongs to the class-A beta-lactamase family.</text>
</comment>
<dbReference type="PANTHER" id="PTHR35333:SF3">
    <property type="entry name" value="BETA-LACTAMASE-TYPE TRANSPEPTIDASE FOLD CONTAINING PROTEIN"/>
    <property type="match status" value="1"/>
</dbReference>
<keyword evidence="4 6" id="KW-0378">Hydrolase</keyword>
<organism evidence="9 10">
    <name type="scientific">Steroidobacter flavus</name>
    <dbReference type="NCBI Taxonomy" id="1842136"/>
    <lineage>
        <taxon>Bacteria</taxon>
        <taxon>Pseudomonadati</taxon>
        <taxon>Pseudomonadota</taxon>
        <taxon>Gammaproteobacteria</taxon>
        <taxon>Steroidobacterales</taxon>
        <taxon>Steroidobacteraceae</taxon>
        <taxon>Steroidobacter</taxon>
    </lineage>
</organism>
<dbReference type="Proteomes" id="UP001595904">
    <property type="component" value="Unassembled WGS sequence"/>
</dbReference>
<dbReference type="Gene3D" id="3.40.710.10">
    <property type="entry name" value="DD-peptidase/beta-lactamase superfamily"/>
    <property type="match status" value="1"/>
</dbReference>
<keyword evidence="7" id="KW-0732">Signal</keyword>
<evidence type="ECO:0000256" key="6">
    <source>
        <dbReference type="RuleBase" id="RU361140"/>
    </source>
</evidence>
<evidence type="ECO:0000256" key="1">
    <source>
        <dbReference type="ARBA" id="ARBA00001526"/>
    </source>
</evidence>
<accession>A0ABV8T4M6</accession>
<dbReference type="PROSITE" id="PS00146">
    <property type="entry name" value="BETA_LACTAMASE_A"/>
    <property type="match status" value="1"/>
</dbReference>
<evidence type="ECO:0000313" key="10">
    <source>
        <dbReference type="Proteomes" id="UP001595904"/>
    </source>
</evidence>
<keyword evidence="10" id="KW-1185">Reference proteome</keyword>
<reference evidence="10" key="1">
    <citation type="journal article" date="2019" name="Int. J. Syst. Evol. Microbiol.">
        <title>The Global Catalogue of Microorganisms (GCM) 10K type strain sequencing project: providing services to taxonomists for standard genome sequencing and annotation.</title>
        <authorList>
            <consortium name="The Broad Institute Genomics Platform"/>
            <consortium name="The Broad Institute Genome Sequencing Center for Infectious Disease"/>
            <person name="Wu L."/>
            <person name="Ma J."/>
        </authorList>
    </citation>
    <scope>NUCLEOTIDE SEQUENCE [LARGE SCALE GENOMIC DNA]</scope>
    <source>
        <strain evidence="10">CGMCC 1.10759</strain>
    </source>
</reference>
<dbReference type="RefSeq" id="WP_380605660.1">
    <property type="nucleotide sequence ID" value="NZ_JBHSDU010000015.1"/>
</dbReference>
<evidence type="ECO:0000256" key="4">
    <source>
        <dbReference type="ARBA" id="ARBA00022801"/>
    </source>
</evidence>
<dbReference type="PRINTS" id="PR00118">
    <property type="entry name" value="BLACTAMASEA"/>
</dbReference>
<name>A0ABV8T4M6_9GAMM</name>
<proteinExistence type="inferred from homology"/>
<evidence type="ECO:0000259" key="8">
    <source>
        <dbReference type="Pfam" id="PF13354"/>
    </source>
</evidence>
<comment type="caution">
    <text evidence="9">The sequence shown here is derived from an EMBL/GenBank/DDBJ whole genome shotgun (WGS) entry which is preliminary data.</text>
</comment>
<sequence>MKQQLRRWRLALVLCAVSSFHAAMASPTLEAEIARVSKPIGGKVGVAAWKLDGKGEQVLVNAGDRYPMASTFKIAVAGAILAQVDAGKLKLDQLVPVQPNDIVLSDGIATLAIHPGISLSVHNLLELMLTLSDNTATDVLTRVAGGPQAATAWVRKQGVEDQRIDRDTATLLRAFYNLPPGPFSEVLEAAMKKDPQLEERALHPNPAFDKDVRDTSTPTAMAQLLTKIFNQQTLSASSTKVLIEIMQRCHTGAGRLLGRMPAGTVIAHKTGTIGGTVNDVGVITLPDGKGQVVIAVFIKESDKSMEEREKVIAEIARSVRDYYLLAEAS</sequence>
<evidence type="ECO:0000256" key="2">
    <source>
        <dbReference type="ARBA" id="ARBA00009009"/>
    </source>
</evidence>
<dbReference type="GO" id="GO:0008800">
    <property type="term" value="F:beta-lactamase activity"/>
    <property type="evidence" value="ECO:0007669"/>
    <property type="project" value="UniProtKB-EC"/>
</dbReference>
<dbReference type="InterPro" id="IPR023650">
    <property type="entry name" value="Beta-lactam_class-A_AS"/>
</dbReference>
<dbReference type="InterPro" id="IPR045155">
    <property type="entry name" value="Beta-lactam_cat"/>
</dbReference>
<dbReference type="PANTHER" id="PTHR35333">
    <property type="entry name" value="BETA-LACTAMASE"/>
    <property type="match status" value="1"/>
</dbReference>
<feature type="domain" description="Beta-lactamase class A catalytic" evidence="8">
    <location>
        <begin position="46"/>
        <end position="297"/>
    </location>
</feature>
<dbReference type="InterPro" id="IPR000871">
    <property type="entry name" value="Beta-lactam_class-A"/>
</dbReference>
<evidence type="ECO:0000256" key="5">
    <source>
        <dbReference type="ARBA" id="ARBA00023251"/>
    </source>
</evidence>
<keyword evidence="5 6" id="KW-0046">Antibiotic resistance</keyword>
<evidence type="ECO:0000256" key="7">
    <source>
        <dbReference type="SAM" id="SignalP"/>
    </source>
</evidence>
<dbReference type="SUPFAM" id="SSF56601">
    <property type="entry name" value="beta-lactamase/transpeptidase-like"/>
    <property type="match status" value="1"/>
</dbReference>
<dbReference type="EC" id="3.5.2.6" evidence="3 6"/>
<dbReference type="Pfam" id="PF13354">
    <property type="entry name" value="Beta-lactamase2"/>
    <property type="match status" value="1"/>
</dbReference>
<protein>
    <recommendedName>
        <fullName evidence="3 6">Beta-lactamase</fullName>
        <ecNumber evidence="3 6">3.5.2.6</ecNumber>
    </recommendedName>
</protein>
<feature type="signal peptide" evidence="7">
    <location>
        <begin position="1"/>
        <end position="25"/>
    </location>
</feature>
<dbReference type="EMBL" id="JBHSDU010000015">
    <property type="protein sequence ID" value="MFC4314465.1"/>
    <property type="molecule type" value="Genomic_DNA"/>
</dbReference>
<comment type="catalytic activity">
    <reaction evidence="1 6">
        <text>a beta-lactam + H2O = a substituted beta-amino acid</text>
        <dbReference type="Rhea" id="RHEA:20401"/>
        <dbReference type="ChEBI" id="CHEBI:15377"/>
        <dbReference type="ChEBI" id="CHEBI:35627"/>
        <dbReference type="ChEBI" id="CHEBI:140347"/>
        <dbReference type="EC" id="3.5.2.6"/>
    </reaction>
</comment>
<feature type="chain" id="PRO_5047145995" description="Beta-lactamase" evidence="7">
    <location>
        <begin position="26"/>
        <end position="329"/>
    </location>
</feature>